<organism evidence="2 3">
    <name type="scientific">Rubus argutus</name>
    <name type="common">Southern blackberry</name>
    <dbReference type="NCBI Taxonomy" id="59490"/>
    <lineage>
        <taxon>Eukaryota</taxon>
        <taxon>Viridiplantae</taxon>
        <taxon>Streptophyta</taxon>
        <taxon>Embryophyta</taxon>
        <taxon>Tracheophyta</taxon>
        <taxon>Spermatophyta</taxon>
        <taxon>Magnoliopsida</taxon>
        <taxon>eudicotyledons</taxon>
        <taxon>Gunneridae</taxon>
        <taxon>Pentapetalae</taxon>
        <taxon>rosids</taxon>
        <taxon>fabids</taxon>
        <taxon>Rosales</taxon>
        <taxon>Rosaceae</taxon>
        <taxon>Rosoideae</taxon>
        <taxon>Rosoideae incertae sedis</taxon>
        <taxon>Rubus</taxon>
    </lineage>
</organism>
<proteinExistence type="predicted"/>
<dbReference type="AlphaFoldDB" id="A0AAW1X3G5"/>
<evidence type="ECO:0000313" key="3">
    <source>
        <dbReference type="Proteomes" id="UP001457282"/>
    </source>
</evidence>
<comment type="caution">
    <text evidence="2">The sequence shown here is derived from an EMBL/GenBank/DDBJ whole genome shotgun (WGS) entry which is preliminary data.</text>
</comment>
<evidence type="ECO:0000256" key="1">
    <source>
        <dbReference type="SAM" id="MobiDB-lite"/>
    </source>
</evidence>
<protein>
    <submittedName>
        <fullName evidence="2">Uncharacterized protein</fullName>
    </submittedName>
</protein>
<keyword evidence="3" id="KW-1185">Reference proteome</keyword>
<sequence length="124" mass="14102">MAELRRPQRHHSANPSVGNRRLLGRLSATTQRGSFNSNLNLQVRLSCIPKPCYHKSRTILYRTIEEPKLLICTRPGSPETKFPAFPDVPKNYFPAQDYTSLTYVNMESSSVHNFPELDLGPFPS</sequence>
<reference evidence="2 3" key="1">
    <citation type="journal article" date="2023" name="G3 (Bethesda)">
        <title>A chromosome-length genome assembly and annotation of blackberry (Rubus argutus, cv. 'Hillquist').</title>
        <authorList>
            <person name="Bruna T."/>
            <person name="Aryal R."/>
            <person name="Dudchenko O."/>
            <person name="Sargent D.J."/>
            <person name="Mead D."/>
            <person name="Buti M."/>
            <person name="Cavallini A."/>
            <person name="Hytonen T."/>
            <person name="Andres J."/>
            <person name="Pham M."/>
            <person name="Weisz D."/>
            <person name="Mascagni F."/>
            <person name="Usai G."/>
            <person name="Natali L."/>
            <person name="Bassil N."/>
            <person name="Fernandez G.E."/>
            <person name="Lomsadze A."/>
            <person name="Armour M."/>
            <person name="Olukolu B."/>
            <person name="Poorten T."/>
            <person name="Britton C."/>
            <person name="Davik J."/>
            <person name="Ashrafi H."/>
            <person name="Aiden E.L."/>
            <person name="Borodovsky M."/>
            <person name="Worthington M."/>
        </authorList>
    </citation>
    <scope>NUCLEOTIDE SEQUENCE [LARGE SCALE GENOMIC DNA]</scope>
    <source>
        <strain evidence="2">PI 553951</strain>
    </source>
</reference>
<gene>
    <name evidence="2" type="ORF">M0R45_027215</name>
</gene>
<evidence type="ECO:0000313" key="2">
    <source>
        <dbReference type="EMBL" id="KAK9930165.1"/>
    </source>
</evidence>
<name>A0AAW1X3G5_RUBAR</name>
<dbReference type="EMBL" id="JBEDUW010000005">
    <property type="protein sequence ID" value="KAK9930165.1"/>
    <property type="molecule type" value="Genomic_DNA"/>
</dbReference>
<accession>A0AAW1X3G5</accession>
<feature type="region of interest" description="Disordered" evidence="1">
    <location>
        <begin position="1"/>
        <end position="20"/>
    </location>
</feature>
<dbReference type="Proteomes" id="UP001457282">
    <property type="component" value="Unassembled WGS sequence"/>
</dbReference>